<reference evidence="4" key="2">
    <citation type="submission" date="2022-01" db="EMBL/GenBank/DDBJ databases">
        <authorList>
            <person name="Yamashiro T."/>
            <person name="Shiraishi A."/>
            <person name="Satake H."/>
            <person name="Nakayama K."/>
        </authorList>
    </citation>
    <scope>NUCLEOTIDE SEQUENCE</scope>
</reference>
<dbReference type="InterPro" id="IPR000477">
    <property type="entry name" value="RT_dom"/>
</dbReference>
<dbReference type="PANTHER" id="PTHR33067:SF35">
    <property type="entry name" value="ASPARTIC PEPTIDASE DDI1-TYPE DOMAIN-CONTAINING PROTEIN"/>
    <property type="match status" value="1"/>
</dbReference>
<gene>
    <name evidence="4" type="ORF">Tco_0840803</name>
</gene>
<dbReference type="Gene3D" id="3.30.420.10">
    <property type="entry name" value="Ribonuclease H-like superfamily/Ribonuclease H"/>
    <property type="match status" value="1"/>
</dbReference>
<evidence type="ECO:0000313" key="5">
    <source>
        <dbReference type="Proteomes" id="UP001151760"/>
    </source>
</evidence>
<evidence type="ECO:0000259" key="3">
    <source>
        <dbReference type="Pfam" id="PF17919"/>
    </source>
</evidence>
<dbReference type="CDD" id="cd01647">
    <property type="entry name" value="RT_LTR"/>
    <property type="match status" value="1"/>
</dbReference>
<dbReference type="InterPro" id="IPR036397">
    <property type="entry name" value="RNaseH_sf"/>
</dbReference>
<accession>A0ABQ5AVP8</accession>
<dbReference type="InterPro" id="IPR043128">
    <property type="entry name" value="Rev_trsase/Diguanyl_cyclase"/>
</dbReference>
<dbReference type="EMBL" id="BQNB010012661">
    <property type="protein sequence ID" value="GJT06341.1"/>
    <property type="molecule type" value="Genomic_DNA"/>
</dbReference>
<feature type="region of interest" description="Disordered" evidence="1">
    <location>
        <begin position="55"/>
        <end position="83"/>
    </location>
</feature>
<dbReference type="Pfam" id="PF08284">
    <property type="entry name" value="RVP_2"/>
    <property type="match status" value="1"/>
</dbReference>
<dbReference type="SUPFAM" id="SSF56672">
    <property type="entry name" value="DNA/RNA polymerases"/>
    <property type="match status" value="1"/>
</dbReference>
<dbReference type="GO" id="GO:0003964">
    <property type="term" value="F:RNA-directed DNA polymerase activity"/>
    <property type="evidence" value="ECO:0007669"/>
    <property type="project" value="UniProtKB-KW"/>
</dbReference>
<feature type="domain" description="Reverse transcriptase" evidence="2">
    <location>
        <begin position="610"/>
        <end position="698"/>
    </location>
</feature>
<name>A0ABQ5AVP8_9ASTR</name>
<dbReference type="Proteomes" id="UP001151760">
    <property type="component" value="Unassembled WGS sequence"/>
</dbReference>
<evidence type="ECO:0000256" key="1">
    <source>
        <dbReference type="SAM" id="MobiDB-lite"/>
    </source>
</evidence>
<dbReference type="Pfam" id="PF17919">
    <property type="entry name" value="RT_RNaseH_2"/>
    <property type="match status" value="1"/>
</dbReference>
<keyword evidence="4" id="KW-0548">Nucleotidyltransferase</keyword>
<dbReference type="InterPro" id="IPR043502">
    <property type="entry name" value="DNA/RNA_pol_sf"/>
</dbReference>
<organism evidence="4 5">
    <name type="scientific">Tanacetum coccineum</name>
    <dbReference type="NCBI Taxonomy" id="301880"/>
    <lineage>
        <taxon>Eukaryota</taxon>
        <taxon>Viridiplantae</taxon>
        <taxon>Streptophyta</taxon>
        <taxon>Embryophyta</taxon>
        <taxon>Tracheophyta</taxon>
        <taxon>Spermatophyta</taxon>
        <taxon>Magnoliopsida</taxon>
        <taxon>eudicotyledons</taxon>
        <taxon>Gunneridae</taxon>
        <taxon>Pentapetalae</taxon>
        <taxon>asterids</taxon>
        <taxon>campanulids</taxon>
        <taxon>Asterales</taxon>
        <taxon>Asteraceae</taxon>
        <taxon>Asteroideae</taxon>
        <taxon>Anthemideae</taxon>
        <taxon>Anthemidinae</taxon>
        <taxon>Tanacetum</taxon>
    </lineage>
</organism>
<dbReference type="Gene3D" id="2.40.70.10">
    <property type="entry name" value="Acid Proteases"/>
    <property type="match status" value="1"/>
</dbReference>
<dbReference type="Gene3D" id="3.10.10.10">
    <property type="entry name" value="HIV Type 1 Reverse Transcriptase, subunit A, domain 1"/>
    <property type="match status" value="1"/>
</dbReference>
<sequence>MFLITRSIRSTIPRASTVVATPLPPLYHLSTGATTAALPFPFGCYPVTATPPSSSSCHHHLRPPSSSPPSSQPPHHKGAAGLCLNSQKGAPGLGIAPQKDSSTEPVEIPHHIDEFDLKTETTFFECDEEEQNVVYFNNLFPFNIIYPDDLESDKDNDDNEIDIIQYSGGTSFGFHPFQFSYPPRKLMMEEMLYKFIDEGRREHKEMGAFISEFKMNNEILLKERNNSLSELEFEVYGLSKSICNAQLSNYEVKGVTTRGGKATTEIIRLKKEKEEAQQRKFLENLKQLHINMPFTEALSQMPKYAKFLKGLLSNKTRLEEACTVIMNERCSLVLLNKLPSKEKDPGSFTIPCDIGHLHINNALADLGASISLIPYTMYEKLSLGEPKPTRMSLELADRCIQYPRGIAENVLIKIDKFILPIDFVILDMREDAKIPIILGRPFLATTRAMIDVFNKKITLRVGNKEVIFVVDQSTKRPPAKEDECYGINFLGTTIHLKTQELLEDDQLDSFPVSNLEESIDLFELESYDKTDETRTPIRHIFRGNIAVYSQETKNEHLYSASANEIDEKRPVLKDIPTHLEYTYLKGDESRPVIISSELTEKEKNSLLQVLEKRKGSIAWKMSDIKGIRFFQIPIAPEDQEKTTYTCPYGTFAYRRMPFGLCNAPTTFQRCMTAIFHDMVEDFMEVFMDDFSVFGHKISRKGIEVDKAKIDVIAKLPYPSNVKGVRSFLGHAGFYRRFIKDFSMISKPMTQLLMKDTKFVFSEGLGAVLGQRIDGKFKPIYYVSKTLNDAQAHYTTTEKELLEKLYSKRTPERRKRFFSQLRNYCWDEPYAFRLCPDNVMRRCVAGNEILEILIHCHSGPTRDITVLQLQEERFTKQDSIGLVCEVFDVWGLDFMGPFPDSTGNKYILVAVDYVSKWVEAQALPTNDARVVAVGYTKKIAFEKLIDELWAFRTTYKTPIGCTPFRMVYGKACHLPVEIEHKAYWALKQCNMDLTVAAKNRFMEFN</sequence>
<keyword evidence="4" id="KW-0808">Transferase</keyword>
<dbReference type="InterPro" id="IPR021109">
    <property type="entry name" value="Peptidase_aspartic_dom_sf"/>
</dbReference>
<evidence type="ECO:0000313" key="4">
    <source>
        <dbReference type="EMBL" id="GJT06341.1"/>
    </source>
</evidence>
<keyword evidence="5" id="KW-1185">Reference proteome</keyword>
<dbReference type="Pfam" id="PF00078">
    <property type="entry name" value="RVT_1"/>
    <property type="match status" value="1"/>
</dbReference>
<dbReference type="CDD" id="cd00303">
    <property type="entry name" value="retropepsin_like"/>
    <property type="match status" value="1"/>
</dbReference>
<reference evidence="4" key="1">
    <citation type="journal article" date="2022" name="Int. J. Mol. Sci.">
        <title>Draft Genome of Tanacetum Coccineum: Genomic Comparison of Closely Related Tanacetum-Family Plants.</title>
        <authorList>
            <person name="Yamashiro T."/>
            <person name="Shiraishi A."/>
            <person name="Nakayama K."/>
            <person name="Satake H."/>
        </authorList>
    </citation>
    <scope>NUCLEOTIDE SEQUENCE</scope>
</reference>
<dbReference type="PANTHER" id="PTHR33067">
    <property type="entry name" value="RNA-DIRECTED DNA POLYMERASE-RELATED"/>
    <property type="match status" value="1"/>
</dbReference>
<evidence type="ECO:0000259" key="2">
    <source>
        <dbReference type="Pfam" id="PF00078"/>
    </source>
</evidence>
<protein>
    <submittedName>
        <fullName evidence="4">Reverse transcriptase domain-containing protein</fullName>
    </submittedName>
</protein>
<keyword evidence="4" id="KW-0695">RNA-directed DNA polymerase</keyword>
<dbReference type="InterPro" id="IPR041577">
    <property type="entry name" value="RT_RNaseH_2"/>
</dbReference>
<proteinExistence type="predicted"/>
<dbReference type="SUPFAM" id="SSF53098">
    <property type="entry name" value="Ribonuclease H-like"/>
    <property type="match status" value="1"/>
</dbReference>
<dbReference type="InterPro" id="IPR012337">
    <property type="entry name" value="RNaseH-like_sf"/>
</dbReference>
<feature type="domain" description="Reverse transcriptase/retrotransposon-derived protein RNase H-like" evidence="3">
    <location>
        <begin position="762"/>
        <end position="801"/>
    </location>
</feature>
<dbReference type="Gene3D" id="3.30.70.270">
    <property type="match status" value="2"/>
</dbReference>
<comment type="caution">
    <text evidence="4">The sequence shown here is derived from an EMBL/GenBank/DDBJ whole genome shotgun (WGS) entry which is preliminary data.</text>
</comment>